<feature type="domain" description="DinB-like" evidence="2">
    <location>
        <begin position="2"/>
        <end position="158"/>
    </location>
</feature>
<keyword evidence="1" id="KW-0472">Membrane</keyword>
<dbReference type="Proteomes" id="UP000754710">
    <property type="component" value="Unassembled WGS sequence"/>
</dbReference>
<sequence length="162" mass="18056">MERARATLHALVADASAADLRRATDGTRWTNGQLLFHMVLGYMVVRALLGLVRTFGRLPDGFSRVFAGALDAGTRPFHVVNYLGSCGGALVFRGGRLTRQLDRTIASLHRHLDRETDGSLARRMHFPVGWDPFFSDTMSLLDVYHYGTVHFAFHQRQLTLGG</sequence>
<dbReference type="Pfam" id="PF12867">
    <property type="entry name" value="DinB_2"/>
    <property type="match status" value="1"/>
</dbReference>
<dbReference type="InterPro" id="IPR034660">
    <property type="entry name" value="DinB/YfiT-like"/>
</dbReference>
<organism evidence="3 4">
    <name type="scientific">Nocardioides jiangsuensis</name>
    <dbReference type="NCBI Taxonomy" id="2866161"/>
    <lineage>
        <taxon>Bacteria</taxon>
        <taxon>Bacillati</taxon>
        <taxon>Actinomycetota</taxon>
        <taxon>Actinomycetes</taxon>
        <taxon>Propionibacteriales</taxon>
        <taxon>Nocardioidaceae</taxon>
        <taxon>Nocardioides</taxon>
    </lineage>
</organism>
<keyword evidence="1" id="KW-1133">Transmembrane helix</keyword>
<dbReference type="InterPro" id="IPR024775">
    <property type="entry name" value="DinB-like"/>
</dbReference>
<proteinExistence type="predicted"/>
<dbReference type="EMBL" id="JAIEZQ010000001">
    <property type="protein sequence ID" value="MBY9074451.1"/>
    <property type="molecule type" value="Genomic_DNA"/>
</dbReference>
<dbReference type="Gene3D" id="1.20.120.450">
    <property type="entry name" value="dinb family like domain"/>
    <property type="match status" value="1"/>
</dbReference>
<keyword evidence="4" id="KW-1185">Reference proteome</keyword>
<gene>
    <name evidence="3" type="ORF">K1X13_06435</name>
</gene>
<evidence type="ECO:0000313" key="3">
    <source>
        <dbReference type="EMBL" id="MBY9074451.1"/>
    </source>
</evidence>
<dbReference type="SUPFAM" id="SSF109854">
    <property type="entry name" value="DinB/YfiT-like putative metalloenzymes"/>
    <property type="match status" value="1"/>
</dbReference>
<evidence type="ECO:0000313" key="4">
    <source>
        <dbReference type="Proteomes" id="UP000754710"/>
    </source>
</evidence>
<name>A0ABS7RHE5_9ACTN</name>
<evidence type="ECO:0000256" key="1">
    <source>
        <dbReference type="SAM" id="Phobius"/>
    </source>
</evidence>
<reference evidence="3 4" key="1">
    <citation type="submission" date="2021-08" db="EMBL/GenBank/DDBJ databases">
        <title>Nocardioides bacterium WL0053 sp. nov., isolated from the sediment.</title>
        <authorList>
            <person name="Wang L."/>
            <person name="Zhang D."/>
            <person name="Zhang A."/>
        </authorList>
    </citation>
    <scope>NUCLEOTIDE SEQUENCE [LARGE SCALE GENOMIC DNA]</scope>
    <source>
        <strain evidence="3 4">WL0053</strain>
    </source>
</reference>
<accession>A0ABS7RHE5</accession>
<feature type="transmembrane region" description="Helical" evidence="1">
    <location>
        <begin position="33"/>
        <end position="52"/>
    </location>
</feature>
<evidence type="ECO:0000259" key="2">
    <source>
        <dbReference type="Pfam" id="PF12867"/>
    </source>
</evidence>
<comment type="caution">
    <text evidence="3">The sequence shown here is derived from an EMBL/GenBank/DDBJ whole genome shotgun (WGS) entry which is preliminary data.</text>
</comment>
<protein>
    <submittedName>
        <fullName evidence="3">DinB family protein</fullName>
    </submittedName>
</protein>
<keyword evidence="1" id="KW-0812">Transmembrane</keyword>